<protein>
    <submittedName>
        <fullName evidence="2">Uncharacterized protein</fullName>
    </submittedName>
</protein>
<feature type="region of interest" description="Disordered" evidence="1">
    <location>
        <begin position="116"/>
        <end position="151"/>
    </location>
</feature>
<reference evidence="2 3" key="2">
    <citation type="journal article" date="2014" name="J. Gen. Appl. Microbiol.">
        <title>The early diverging ascomycetous budding yeast Saitoella complicata has three histone deacetylases belonging to the Clr6, Hos2, and Rpd3 lineages.</title>
        <authorList>
            <person name="Nishida H."/>
            <person name="Matsumoto T."/>
            <person name="Kondo S."/>
            <person name="Hamamoto M."/>
            <person name="Yoshikawa H."/>
        </authorList>
    </citation>
    <scope>NUCLEOTIDE SEQUENCE [LARGE SCALE GENOMIC DNA]</scope>
    <source>
        <strain evidence="2 3">NRRL Y-17804</strain>
    </source>
</reference>
<gene>
    <name evidence="2" type="ORF">G7K_4907-t1</name>
</gene>
<sequence length="151" mass="16596">MHVNPNERHCPSCGVRFCSANGLSVNHELSVYKCLSCDNDVPPQVALTAEQHRVTTTPKSKAMDLLTHLDGYTPYDDDVPVPRFTPRPPRKSRGNIVPNVDDTAKLSGSQLRILAKRSEQGRKNRGKGGKPSTLGLTEPMKRFGFKGQDGV</sequence>
<evidence type="ECO:0000313" key="2">
    <source>
        <dbReference type="EMBL" id="GAO50786.1"/>
    </source>
</evidence>
<name>A0A0E9NM57_SAICN</name>
<evidence type="ECO:0000313" key="3">
    <source>
        <dbReference type="Proteomes" id="UP000033140"/>
    </source>
</evidence>
<dbReference type="EMBL" id="BACD03000037">
    <property type="protein sequence ID" value="GAO50786.1"/>
    <property type="molecule type" value="Genomic_DNA"/>
</dbReference>
<proteinExistence type="predicted"/>
<reference evidence="2 3" key="1">
    <citation type="journal article" date="2011" name="J. Gen. Appl. Microbiol.">
        <title>Draft genome sequencing of the enigmatic yeast Saitoella complicata.</title>
        <authorList>
            <person name="Nishida H."/>
            <person name="Hamamoto M."/>
            <person name="Sugiyama J."/>
        </authorList>
    </citation>
    <scope>NUCLEOTIDE SEQUENCE [LARGE SCALE GENOMIC DNA]</scope>
    <source>
        <strain evidence="2 3">NRRL Y-17804</strain>
    </source>
</reference>
<accession>A0A0E9NM57</accession>
<reference evidence="2 3" key="3">
    <citation type="journal article" date="2015" name="Genome Announc.">
        <title>Draft Genome Sequence of the Archiascomycetous Yeast Saitoella complicata.</title>
        <authorList>
            <person name="Yamauchi K."/>
            <person name="Kondo S."/>
            <person name="Hamamoto M."/>
            <person name="Takahashi Y."/>
            <person name="Ogura Y."/>
            <person name="Hayashi T."/>
            <person name="Nishida H."/>
        </authorList>
    </citation>
    <scope>NUCLEOTIDE SEQUENCE [LARGE SCALE GENOMIC DNA]</scope>
    <source>
        <strain evidence="2 3">NRRL Y-17804</strain>
    </source>
</reference>
<evidence type="ECO:0000256" key="1">
    <source>
        <dbReference type="SAM" id="MobiDB-lite"/>
    </source>
</evidence>
<dbReference type="AlphaFoldDB" id="A0A0E9NM57"/>
<organism evidence="2 3">
    <name type="scientific">Saitoella complicata (strain BCRC 22490 / CBS 7301 / JCM 7358 / NBRC 10748 / NRRL Y-17804)</name>
    <dbReference type="NCBI Taxonomy" id="698492"/>
    <lineage>
        <taxon>Eukaryota</taxon>
        <taxon>Fungi</taxon>
        <taxon>Dikarya</taxon>
        <taxon>Ascomycota</taxon>
        <taxon>Taphrinomycotina</taxon>
        <taxon>Taphrinomycotina incertae sedis</taxon>
        <taxon>Saitoella</taxon>
    </lineage>
</organism>
<feature type="region of interest" description="Disordered" evidence="1">
    <location>
        <begin position="72"/>
        <end position="102"/>
    </location>
</feature>
<dbReference type="Proteomes" id="UP000033140">
    <property type="component" value="Unassembled WGS sequence"/>
</dbReference>
<comment type="caution">
    <text evidence="2">The sequence shown here is derived from an EMBL/GenBank/DDBJ whole genome shotgun (WGS) entry which is preliminary data.</text>
</comment>
<keyword evidence="3" id="KW-1185">Reference proteome</keyword>